<accession>A0A7C5VFH6</accession>
<gene>
    <name evidence="4" type="ORF">ENM28_03680</name>
</gene>
<dbReference type="NCBIfam" id="NF006101">
    <property type="entry name" value="PRK08255.1"/>
    <property type="match status" value="1"/>
</dbReference>
<organism evidence="4">
    <name type="scientific">Thermus caliditerrae</name>
    <dbReference type="NCBI Taxonomy" id="1330700"/>
    <lineage>
        <taxon>Bacteria</taxon>
        <taxon>Thermotogati</taxon>
        <taxon>Deinococcota</taxon>
        <taxon>Deinococci</taxon>
        <taxon>Thermales</taxon>
        <taxon>Thermaceae</taxon>
        <taxon>Thermus</taxon>
    </lineage>
</organism>
<evidence type="ECO:0000259" key="2">
    <source>
        <dbReference type="Pfam" id="PF00724"/>
    </source>
</evidence>
<dbReference type="SUPFAM" id="SSF51395">
    <property type="entry name" value="FMN-linked oxidoreductases"/>
    <property type="match status" value="1"/>
</dbReference>
<protein>
    <submittedName>
        <fullName evidence="4">Bifunctional salicylyl-CoA 5-hydroxylase/oxidoreductase</fullName>
    </submittedName>
</protein>
<evidence type="ECO:0000313" key="4">
    <source>
        <dbReference type="EMBL" id="HHM67808.1"/>
    </source>
</evidence>
<dbReference type="EMBL" id="DRXE01000143">
    <property type="protein sequence ID" value="HHM67808.1"/>
    <property type="molecule type" value="Genomic_DNA"/>
</dbReference>
<dbReference type="SUPFAM" id="SSF51905">
    <property type="entry name" value="FAD/NAD(P)-binding domain"/>
    <property type="match status" value="1"/>
</dbReference>
<dbReference type="InterPro" id="IPR013785">
    <property type="entry name" value="Aldolase_TIM"/>
</dbReference>
<dbReference type="InterPro" id="IPR044152">
    <property type="entry name" value="YqjM-like"/>
</dbReference>
<dbReference type="Pfam" id="PF00724">
    <property type="entry name" value="Oxidored_FMN"/>
    <property type="match status" value="1"/>
</dbReference>
<dbReference type="InterPro" id="IPR036188">
    <property type="entry name" value="FAD/NAD-bd_sf"/>
</dbReference>
<dbReference type="Gene3D" id="3.50.50.60">
    <property type="entry name" value="FAD/NAD(P)-binding domain"/>
    <property type="match status" value="1"/>
</dbReference>
<proteinExistence type="predicted"/>
<dbReference type="AlphaFoldDB" id="A0A7C5VFH6"/>
<dbReference type="CDD" id="cd02932">
    <property type="entry name" value="OYE_YqiM_FMN"/>
    <property type="match status" value="1"/>
</dbReference>
<feature type="coiled-coil region" evidence="1">
    <location>
        <begin position="312"/>
        <end position="346"/>
    </location>
</feature>
<feature type="domain" description="FAD-binding" evidence="3">
    <location>
        <begin position="2"/>
        <end position="150"/>
    </location>
</feature>
<dbReference type="Gene3D" id="3.20.20.70">
    <property type="entry name" value="Aldolase class I"/>
    <property type="match status" value="1"/>
</dbReference>
<dbReference type="GO" id="GO:0071949">
    <property type="term" value="F:FAD binding"/>
    <property type="evidence" value="ECO:0007669"/>
    <property type="project" value="InterPro"/>
</dbReference>
<reference evidence="4" key="1">
    <citation type="journal article" date="2020" name="mSystems">
        <title>Genome- and Community-Level Interaction Insights into Carbon Utilization and Element Cycling Functions of Hydrothermarchaeota in Hydrothermal Sediment.</title>
        <authorList>
            <person name="Zhou Z."/>
            <person name="Liu Y."/>
            <person name="Xu W."/>
            <person name="Pan J."/>
            <person name="Luo Z.H."/>
            <person name="Li M."/>
        </authorList>
    </citation>
    <scope>NUCLEOTIDE SEQUENCE [LARGE SCALE GENOMIC DNA]</scope>
    <source>
        <strain evidence="4">SpSt-1071</strain>
    </source>
</reference>
<dbReference type="Pfam" id="PF01494">
    <property type="entry name" value="FAD_binding_3"/>
    <property type="match status" value="2"/>
</dbReference>
<evidence type="ECO:0000259" key="3">
    <source>
        <dbReference type="Pfam" id="PF01494"/>
    </source>
</evidence>
<dbReference type="PANTHER" id="PTHR43303">
    <property type="entry name" value="NADPH DEHYDROGENASE C23G7.10C-RELATED"/>
    <property type="match status" value="1"/>
</dbReference>
<dbReference type="Gene3D" id="3.30.9.20">
    <property type="match status" value="1"/>
</dbReference>
<feature type="domain" description="NADH:flavin oxidoreductase/NADH oxidase N-terminal" evidence="2">
    <location>
        <begin position="410"/>
        <end position="738"/>
    </location>
</feature>
<keyword evidence="1" id="KW-0175">Coiled coil</keyword>
<dbReference type="InterPro" id="IPR002938">
    <property type="entry name" value="FAD-bd"/>
</dbReference>
<dbReference type="GO" id="GO:0003959">
    <property type="term" value="F:NADPH dehydrogenase activity"/>
    <property type="evidence" value="ECO:0007669"/>
    <property type="project" value="InterPro"/>
</dbReference>
<dbReference type="GO" id="GO:0050661">
    <property type="term" value="F:NADP binding"/>
    <property type="evidence" value="ECO:0007669"/>
    <property type="project" value="InterPro"/>
</dbReference>
<dbReference type="PRINTS" id="PR00420">
    <property type="entry name" value="RNGMNOXGNASE"/>
</dbReference>
<sequence length="798" mass="89558">MRVLCIGGGPAGLYFALLAKKVFPSWEVILYERNPPDSTFGWGIVLSDATLGQLRAADSDSYDEIQKAFYRWEDIEIHFRGEVIRSGGHGFAGLARTTLLRILQERARAMGAGLFFQKEVQDLEALVQEVRPDFIVAADGVNSWVRRTYPSLFGPEVSWGTNRYVWLGTTRVFPAFTFAFESTEWGWFILHAYPHAPGTSTVVVEVPEATWRSAGLDRLEDEREILALCEKVFAQRLEGHPLLANSAHLRGSAKWLRFPWISCRNWVGLLPLGGRSIPCALVGDAAHTVHFSVGSGTKLAMEDAIALVRALAREGEGRSRDLEAALKAYERERQGELLRLRNAARNSADWLENVEVYTRLPPEQFAYSLLTRSLRLFHGELEQRDPGYIQRFNRWFARAHGLGDRSVPPMFVPFEIRGIRLKNRVVVAPMAVYSAEDGTPGDFHLVHLGARALGGAGLVMTEMVAPSREGRISPGCAGLYKPEHIQAWERIVRFVHVFTTAKIGIQLGHSGPKGSTRVGWEGYHKPLSEGNWPVMGPSPVPWSPENQVPREMTREDMDRVIEDFVRAARWAAQCGFDWLELHCAHGYLLSAFISPLTNQRRDTYGGSLENRLRFPIEVFRAVREVWPDDRPISVRISAHDWAEGGMTPQEAVEVARRFKAEGCDVIHVSSGQVVSWARAAYGRLYQTPFAGLIRNSVGIPTIAVGSIYEADHVNTIIGSGRADLCAIARPHLANPHWTLLEAARIGYRDVDWPKPYLDGKDHIERLMERVRAAQEGERWVIEEIEGLISRAAQERNLV</sequence>
<evidence type="ECO:0000256" key="1">
    <source>
        <dbReference type="SAM" id="Coils"/>
    </source>
</evidence>
<name>A0A7C5VFH6_9DEIN</name>
<dbReference type="InterPro" id="IPR001155">
    <property type="entry name" value="OxRdtase_FMN_N"/>
</dbReference>
<dbReference type="GO" id="GO:0010181">
    <property type="term" value="F:FMN binding"/>
    <property type="evidence" value="ECO:0007669"/>
    <property type="project" value="InterPro"/>
</dbReference>
<feature type="domain" description="FAD-binding" evidence="3">
    <location>
        <begin position="281"/>
        <end position="334"/>
    </location>
</feature>
<comment type="caution">
    <text evidence="4">The sequence shown here is derived from an EMBL/GenBank/DDBJ whole genome shotgun (WGS) entry which is preliminary data.</text>
</comment>
<dbReference type="PANTHER" id="PTHR43303:SF3">
    <property type="entry name" value="BLR3436 PROTEIN"/>
    <property type="match status" value="1"/>
</dbReference>